<accession>A0A9D4FAS1</accession>
<evidence type="ECO:0000313" key="1">
    <source>
        <dbReference type="EMBL" id="KAH3795534.1"/>
    </source>
</evidence>
<dbReference type="EMBL" id="JAIWYP010000007">
    <property type="protein sequence ID" value="KAH3795534.1"/>
    <property type="molecule type" value="Genomic_DNA"/>
</dbReference>
<dbReference type="Proteomes" id="UP000828390">
    <property type="component" value="Unassembled WGS sequence"/>
</dbReference>
<protein>
    <submittedName>
        <fullName evidence="1">Uncharacterized protein</fullName>
    </submittedName>
</protein>
<reference evidence="1" key="1">
    <citation type="journal article" date="2019" name="bioRxiv">
        <title>The Genome of the Zebra Mussel, Dreissena polymorpha: A Resource for Invasive Species Research.</title>
        <authorList>
            <person name="McCartney M.A."/>
            <person name="Auch B."/>
            <person name="Kono T."/>
            <person name="Mallez S."/>
            <person name="Zhang Y."/>
            <person name="Obille A."/>
            <person name="Becker A."/>
            <person name="Abrahante J.E."/>
            <person name="Garbe J."/>
            <person name="Badalamenti J.P."/>
            <person name="Herman A."/>
            <person name="Mangelson H."/>
            <person name="Liachko I."/>
            <person name="Sullivan S."/>
            <person name="Sone E.D."/>
            <person name="Koren S."/>
            <person name="Silverstein K.A.T."/>
            <person name="Beckman K.B."/>
            <person name="Gohl D.M."/>
        </authorList>
    </citation>
    <scope>NUCLEOTIDE SEQUENCE</scope>
    <source>
        <strain evidence="1">Duluth1</strain>
        <tissue evidence="1">Whole animal</tissue>
    </source>
</reference>
<organism evidence="1 2">
    <name type="scientific">Dreissena polymorpha</name>
    <name type="common">Zebra mussel</name>
    <name type="synonym">Mytilus polymorpha</name>
    <dbReference type="NCBI Taxonomy" id="45954"/>
    <lineage>
        <taxon>Eukaryota</taxon>
        <taxon>Metazoa</taxon>
        <taxon>Spiralia</taxon>
        <taxon>Lophotrochozoa</taxon>
        <taxon>Mollusca</taxon>
        <taxon>Bivalvia</taxon>
        <taxon>Autobranchia</taxon>
        <taxon>Heteroconchia</taxon>
        <taxon>Euheterodonta</taxon>
        <taxon>Imparidentia</taxon>
        <taxon>Neoheterodontei</taxon>
        <taxon>Myida</taxon>
        <taxon>Dreissenoidea</taxon>
        <taxon>Dreissenidae</taxon>
        <taxon>Dreissena</taxon>
    </lineage>
</organism>
<keyword evidence="2" id="KW-1185">Reference proteome</keyword>
<evidence type="ECO:0000313" key="2">
    <source>
        <dbReference type="Proteomes" id="UP000828390"/>
    </source>
</evidence>
<name>A0A9D4FAS1_DREPO</name>
<proteinExistence type="predicted"/>
<reference evidence="1" key="2">
    <citation type="submission" date="2020-11" db="EMBL/GenBank/DDBJ databases">
        <authorList>
            <person name="McCartney M.A."/>
            <person name="Auch B."/>
            <person name="Kono T."/>
            <person name="Mallez S."/>
            <person name="Becker A."/>
            <person name="Gohl D.M."/>
            <person name="Silverstein K.A.T."/>
            <person name="Koren S."/>
            <person name="Bechman K.B."/>
            <person name="Herman A."/>
            <person name="Abrahante J.E."/>
            <person name="Garbe J."/>
        </authorList>
    </citation>
    <scope>NUCLEOTIDE SEQUENCE</scope>
    <source>
        <strain evidence="1">Duluth1</strain>
        <tissue evidence="1">Whole animal</tissue>
    </source>
</reference>
<dbReference type="AlphaFoldDB" id="A0A9D4FAS1"/>
<comment type="caution">
    <text evidence="1">The sequence shown here is derived from an EMBL/GenBank/DDBJ whole genome shotgun (WGS) entry which is preliminary data.</text>
</comment>
<gene>
    <name evidence="1" type="ORF">DPMN_149089</name>
</gene>
<sequence>MASVRYVEDTFGANDYDVCHSTIYILRQEIMSMCTYTSTYAGYLARILLLSSDVELNPDPVTDVLTDNMENILSAIHTRNDEIRQVRSEVHSVKTEIIGLKAEISIIRSKVNRVEEAQNKSDNRLGKLEERVGDISEMSDVLHIDLQALSINDECN</sequence>